<evidence type="ECO:0000313" key="4">
    <source>
        <dbReference type="EMBL" id="KAK0151696.1"/>
    </source>
</evidence>
<evidence type="ECO:0000313" key="5">
    <source>
        <dbReference type="Proteomes" id="UP001174136"/>
    </source>
</evidence>
<keyword evidence="1" id="KW-0863">Zinc-finger</keyword>
<feature type="region of interest" description="Disordered" evidence="2">
    <location>
        <begin position="177"/>
        <end position="211"/>
    </location>
</feature>
<dbReference type="PANTHER" id="PTHR47222:SF1">
    <property type="entry name" value="ZINC FINGER PROTEIN 592"/>
    <property type="match status" value="1"/>
</dbReference>
<evidence type="ECO:0000259" key="3">
    <source>
        <dbReference type="PROSITE" id="PS50157"/>
    </source>
</evidence>
<keyword evidence="5" id="KW-1185">Reference proteome</keyword>
<dbReference type="SMART" id="SM00355">
    <property type="entry name" value="ZnF_C2H2"/>
    <property type="match status" value="3"/>
</dbReference>
<proteinExistence type="predicted"/>
<accession>A0AA47P5P5</accession>
<feature type="compositionally biased region" description="Low complexity" evidence="2">
    <location>
        <begin position="185"/>
        <end position="201"/>
    </location>
</feature>
<evidence type="ECO:0000256" key="1">
    <source>
        <dbReference type="PROSITE-ProRule" id="PRU00042"/>
    </source>
</evidence>
<feature type="region of interest" description="Disordered" evidence="2">
    <location>
        <begin position="138"/>
        <end position="157"/>
    </location>
</feature>
<dbReference type="PANTHER" id="PTHR47222">
    <property type="entry name" value="ZINC FINGER PROTEIN 532-RELATED"/>
    <property type="match status" value="1"/>
</dbReference>
<keyword evidence="1" id="KW-0862">Zinc</keyword>
<dbReference type="InterPro" id="IPR013087">
    <property type="entry name" value="Znf_C2H2_type"/>
</dbReference>
<gene>
    <name evidence="4" type="primary">Znf592</name>
    <name evidence="4" type="ORF">N1851_007002</name>
</gene>
<feature type="region of interest" description="Disordered" evidence="2">
    <location>
        <begin position="90"/>
        <end position="110"/>
    </location>
</feature>
<dbReference type="PROSITE" id="PS50157">
    <property type="entry name" value="ZINC_FINGER_C2H2_2"/>
    <property type="match status" value="1"/>
</dbReference>
<protein>
    <submittedName>
        <fullName evidence="4">Zinc finger protein 592</fullName>
    </submittedName>
</protein>
<feature type="compositionally biased region" description="Low complexity" evidence="2">
    <location>
        <begin position="289"/>
        <end position="304"/>
    </location>
</feature>
<comment type="caution">
    <text evidence="4">The sequence shown here is derived from an EMBL/GenBank/DDBJ whole genome shotgun (WGS) entry which is preliminary data.</text>
</comment>
<organism evidence="4 5">
    <name type="scientific">Merluccius polli</name>
    <name type="common">Benguela hake</name>
    <name type="synonym">Merluccius cadenati</name>
    <dbReference type="NCBI Taxonomy" id="89951"/>
    <lineage>
        <taxon>Eukaryota</taxon>
        <taxon>Metazoa</taxon>
        <taxon>Chordata</taxon>
        <taxon>Craniata</taxon>
        <taxon>Vertebrata</taxon>
        <taxon>Euteleostomi</taxon>
        <taxon>Actinopterygii</taxon>
        <taxon>Neopterygii</taxon>
        <taxon>Teleostei</taxon>
        <taxon>Neoteleostei</taxon>
        <taxon>Acanthomorphata</taxon>
        <taxon>Zeiogadaria</taxon>
        <taxon>Gadariae</taxon>
        <taxon>Gadiformes</taxon>
        <taxon>Gadoidei</taxon>
        <taxon>Merlucciidae</taxon>
        <taxon>Merluccius</taxon>
    </lineage>
</organism>
<keyword evidence="1" id="KW-0479">Metal-binding</keyword>
<dbReference type="InterPro" id="IPR057356">
    <property type="entry name" value="Znf-C2H2_ZNF592"/>
</dbReference>
<evidence type="ECO:0000256" key="2">
    <source>
        <dbReference type="SAM" id="MobiDB-lite"/>
    </source>
</evidence>
<dbReference type="Proteomes" id="UP001174136">
    <property type="component" value="Unassembled WGS sequence"/>
</dbReference>
<dbReference type="InterPro" id="IPR045914">
    <property type="entry name" value="Zn532-like"/>
</dbReference>
<dbReference type="AlphaFoldDB" id="A0AA47P5P5"/>
<name>A0AA47P5P5_MERPO</name>
<feature type="domain" description="C2H2-type" evidence="3">
    <location>
        <begin position="366"/>
        <end position="391"/>
    </location>
</feature>
<feature type="compositionally biased region" description="Polar residues" evidence="2">
    <location>
        <begin position="91"/>
        <end position="108"/>
    </location>
</feature>
<feature type="region of interest" description="Disordered" evidence="2">
    <location>
        <begin position="278"/>
        <end position="304"/>
    </location>
</feature>
<sequence>MKFESNPTTIANSDIPSPCPFVKSQASKLSSCLEALVALNTRTIPSEQTCTKDPLLIHNDGMKASPRVPASPCSPKSPLDAVRRLAKPSDSPVSICSESSDKASSAVGSGSPLAIPKVRIKTIKTVSGQIKRTVTSVLPDSETDEVPSACESSPSRSMVSEDSYCVSSPHQSHAVAGQNAVPMHTPVTTSTTSNTPATRTPNKTEGHSKRHGLMQSPAVFHKTSGAFKGTSTQNQNQKLKRIAPGQTGRSAGTNFLPKAMHLANLNLVPHSVAATVAARPTGQPPGQHPLVSSSPSSSSPSTVCSTVPLVHQVKAPSPHPQQRPSIPNTAAGTLSRLLNHGNPVATYVPNLSPPPGSDLHLPPRGYCCLECGDAFGVERSLAFHYGRRSVHIEVSCTHCAKTMVFFNRCALLAHAREHKSGGTVMQCTQLHVKPIAEEHMFVPLSGATAALAAGSARFSPPASTPTPTPICQPVMPLYPDSFIRHRLRCVECNKQLSDYKALAGHYQRLSEDVDGLVSGHSDVNVDRFVSKFHIKWEWDEISSQRYDA</sequence>
<dbReference type="GO" id="GO:0008270">
    <property type="term" value="F:zinc ion binding"/>
    <property type="evidence" value="ECO:0007669"/>
    <property type="project" value="UniProtKB-KW"/>
</dbReference>
<dbReference type="EMBL" id="JAOPHQ010001178">
    <property type="protein sequence ID" value="KAK0151696.1"/>
    <property type="molecule type" value="Genomic_DNA"/>
</dbReference>
<reference evidence="4" key="1">
    <citation type="journal article" date="2023" name="Front. Mar. Sci.">
        <title>A new Merluccius polli reference genome to investigate the effects of global change in West African waters.</title>
        <authorList>
            <person name="Mateo J.L."/>
            <person name="Blanco-Fernandez C."/>
            <person name="Garcia-Vazquez E."/>
            <person name="Machado-Schiaffino G."/>
        </authorList>
    </citation>
    <scope>NUCLEOTIDE SEQUENCE</scope>
    <source>
        <strain evidence="4">C29</strain>
        <tissue evidence="4">Fin</tissue>
    </source>
</reference>
<dbReference type="Pfam" id="PF25412">
    <property type="entry name" value="zf-C2H2_ZNF592"/>
    <property type="match status" value="1"/>
</dbReference>